<dbReference type="Proteomes" id="UP000053989">
    <property type="component" value="Unassembled WGS sequence"/>
</dbReference>
<reference evidence="1 2" key="1">
    <citation type="submission" date="2014-04" db="EMBL/GenBank/DDBJ databases">
        <authorList>
            <consortium name="DOE Joint Genome Institute"/>
            <person name="Kuo A."/>
            <person name="Kohler A."/>
            <person name="Nagy L.G."/>
            <person name="Floudas D."/>
            <person name="Copeland A."/>
            <person name="Barry K.W."/>
            <person name="Cichocki N."/>
            <person name="Veneault-Fourrey C."/>
            <person name="LaButti K."/>
            <person name="Lindquist E.A."/>
            <person name="Lipzen A."/>
            <person name="Lundell T."/>
            <person name="Morin E."/>
            <person name="Murat C."/>
            <person name="Sun H."/>
            <person name="Tunlid A."/>
            <person name="Henrissat B."/>
            <person name="Grigoriev I.V."/>
            <person name="Hibbett D.S."/>
            <person name="Martin F."/>
            <person name="Nordberg H.P."/>
            <person name="Cantor M.N."/>
            <person name="Hua S.X."/>
        </authorList>
    </citation>
    <scope>NUCLEOTIDE SEQUENCE [LARGE SCALE GENOMIC DNA]</scope>
    <source>
        <strain evidence="1 2">Foug A</strain>
    </source>
</reference>
<gene>
    <name evidence="1" type="ORF">SCLCIDRAFT_112398</name>
</gene>
<dbReference type="HOGENOM" id="CLU_3020091_0_0_1"/>
<evidence type="ECO:0000313" key="2">
    <source>
        <dbReference type="Proteomes" id="UP000053989"/>
    </source>
</evidence>
<dbReference type="InterPro" id="IPR012337">
    <property type="entry name" value="RNaseH-like_sf"/>
</dbReference>
<sequence>VISNRGAQFVALFIKELYCPLGIEAAPSTTYHPHTDRQTEWVSQEREVPSCWNTTS</sequence>
<accession>A0A0C3DYQ2</accession>
<reference evidence="2" key="2">
    <citation type="submission" date="2015-01" db="EMBL/GenBank/DDBJ databases">
        <title>Evolutionary Origins and Diversification of the Mycorrhizal Mutualists.</title>
        <authorList>
            <consortium name="DOE Joint Genome Institute"/>
            <consortium name="Mycorrhizal Genomics Consortium"/>
            <person name="Kohler A."/>
            <person name="Kuo A."/>
            <person name="Nagy L.G."/>
            <person name="Floudas D."/>
            <person name="Copeland A."/>
            <person name="Barry K.W."/>
            <person name="Cichocki N."/>
            <person name="Veneault-Fourrey C."/>
            <person name="LaButti K."/>
            <person name="Lindquist E.A."/>
            <person name="Lipzen A."/>
            <person name="Lundell T."/>
            <person name="Morin E."/>
            <person name="Murat C."/>
            <person name="Riley R."/>
            <person name="Ohm R."/>
            <person name="Sun H."/>
            <person name="Tunlid A."/>
            <person name="Henrissat B."/>
            <person name="Grigoriev I.V."/>
            <person name="Hibbett D.S."/>
            <person name="Martin F."/>
        </authorList>
    </citation>
    <scope>NUCLEOTIDE SEQUENCE [LARGE SCALE GENOMIC DNA]</scope>
    <source>
        <strain evidence="2">Foug A</strain>
    </source>
</reference>
<dbReference type="InParanoid" id="A0A0C3DYQ2"/>
<organism evidence="1 2">
    <name type="scientific">Scleroderma citrinum Foug A</name>
    <dbReference type="NCBI Taxonomy" id="1036808"/>
    <lineage>
        <taxon>Eukaryota</taxon>
        <taxon>Fungi</taxon>
        <taxon>Dikarya</taxon>
        <taxon>Basidiomycota</taxon>
        <taxon>Agaricomycotina</taxon>
        <taxon>Agaricomycetes</taxon>
        <taxon>Agaricomycetidae</taxon>
        <taxon>Boletales</taxon>
        <taxon>Sclerodermatineae</taxon>
        <taxon>Sclerodermataceae</taxon>
        <taxon>Scleroderma</taxon>
    </lineage>
</organism>
<dbReference type="OrthoDB" id="2273864at2759"/>
<evidence type="ECO:0000313" key="1">
    <source>
        <dbReference type="EMBL" id="KIM65660.1"/>
    </source>
</evidence>
<protein>
    <recommendedName>
        <fullName evidence="3">Integrase catalytic domain-containing protein</fullName>
    </recommendedName>
</protein>
<keyword evidence="2" id="KW-1185">Reference proteome</keyword>
<feature type="non-terminal residue" evidence="1">
    <location>
        <position position="1"/>
    </location>
</feature>
<dbReference type="SUPFAM" id="SSF53098">
    <property type="entry name" value="Ribonuclease H-like"/>
    <property type="match status" value="1"/>
</dbReference>
<name>A0A0C3DYQ2_9AGAM</name>
<dbReference type="EMBL" id="KN822021">
    <property type="protein sequence ID" value="KIM65660.1"/>
    <property type="molecule type" value="Genomic_DNA"/>
</dbReference>
<evidence type="ECO:0008006" key="3">
    <source>
        <dbReference type="Google" id="ProtNLM"/>
    </source>
</evidence>
<dbReference type="AlphaFoldDB" id="A0A0C3DYQ2"/>
<proteinExistence type="predicted"/>